<protein>
    <submittedName>
        <fullName evidence="2">Glucosaminidase domain-containing protein</fullName>
    </submittedName>
</protein>
<evidence type="ECO:0000259" key="1">
    <source>
        <dbReference type="Pfam" id="PF01832"/>
    </source>
</evidence>
<dbReference type="AlphaFoldDB" id="A0A7S7M9X7"/>
<dbReference type="KEGG" id="tio:INP52_04230"/>
<accession>A0A7S7M9X7</accession>
<dbReference type="GO" id="GO:0004040">
    <property type="term" value="F:amidase activity"/>
    <property type="evidence" value="ECO:0007669"/>
    <property type="project" value="InterPro"/>
</dbReference>
<dbReference type="InterPro" id="IPR002901">
    <property type="entry name" value="MGlyc_endo_b_GlcNAc-like_dom"/>
</dbReference>
<dbReference type="EMBL" id="CP063767">
    <property type="protein sequence ID" value="QOY61400.1"/>
    <property type="molecule type" value="Genomic_DNA"/>
</dbReference>
<name>A0A7S7M9X7_9ACTN</name>
<reference evidence="2 3" key="1">
    <citation type="submission" date="2020-10" db="EMBL/GenBank/DDBJ databases">
        <title>Olsenella immobilis sp.nov., isolated from the mud in a fermentation cellar used for the production of Chinese strong-flavoured liquor.</title>
        <authorList>
            <person name="Lu L."/>
        </authorList>
    </citation>
    <scope>NUCLEOTIDE SEQUENCE [LARGE SCALE GENOMIC DNA]</scope>
    <source>
        <strain evidence="2 3">LZLJ-2</strain>
    </source>
</reference>
<keyword evidence="3" id="KW-1185">Reference proteome</keyword>
<evidence type="ECO:0000313" key="2">
    <source>
        <dbReference type="EMBL" id="QOY61400.1"/>
    </source>
</evidence>
<gene>
    <name evidence="2" type="ORF">INP52_04230</name>
</gene>
<feature type="domain" description="Mannosyl-glycoprotein endo-beta-N-acetylglucosamidase-like" evidence="1">
    <location>
        <begin position="58"/>
        <end position="182"/>
    </location>
</feature>
<organism evidence="2 3">
    <name type="scientific">Thermophilibacter immobilis</name>
    <dbReference type="NCBI Taxonomy" id="2779519"/>
    <lineage>
        <taxon>Bacteria</taxon>
        <taxon>Bacillati</taxon>
        <taxon>Actinomycetota</taxon>
        <taxon>Coriobacteriia</taxon>
        <taxon>Coriobacteriales</taxon>
        <taxon>Atopobiaceae</taxon>
        <taxon>Thermophilibacter</taxon>
    </lineage>
</organism>
<dbReference type="Gene3D" id="1.10.530.10">
    <property type="match status" value="1"/>
</dbReference>
<sequence>MAWYAIDTTSTAKTPIMGASTTTISQMVSYYKSMGATYPSSVYTQYGASTIKQFCTILLEEANSEGVRAEVLFAQAMVETGNLQFGGSVKVAQCNFGGLGALDDGGSSADFSSYGSDGVRMGLRAQAQHLKAYASTAEPNNTCVDPRFQYVTRGCAPLVEDLGSGKWASDPSYASKLLRVMSLLAQK</sequence>
<dbReference type="Proteomes" id="UP000593735">
    <property type="component" value="Chromosome"/>
</dbReference>
<evidence type="ECO:0000313" key="3">
    <source>
        <dbReference type="Proteomes" id="UP000593735"/>
    </source>
</evidence>
<dbReference type="RefSeq" id="WP_194372682.1">
    <property type="nucleotide sequence ID" value="NZ_CP063767.1"/>
</dbReference>
<proteinExistence type="predicted"/>
<dbReference type="Pfam" id="PF01832">
    <property type="entry name" value="Glucosaminidase"/>
    <property type="match status" value="1"/>
</dbReference>